<evidence type="ECO:0000259" key="1">
    <source>
        <dbReference type="Pfam" id="PF01425"/>
    </source>
</evidence>
<keyword evidence="3" id="KW-1185">Reference proteome</keyword>
<dbReference type="Proteomes" id="UP000199504">
    <property type="component" value="Unassembled WGS sequence"/>
</dbReference>
<dbReference type="SUPFAM" id="SSF75304">
    <property type="entry name" value="Amidase signature (AS) enzymes"/>
    <property type="match status" value="1"/>
</dbReference>
<feature type="domain" description="Amidase" evidence="1">
    <location>
        <begin position="26"/>
        <end position="467"/>
    </location>
</feature>
<dbReference type="PIRSF" id="PIRSF001221">
    <property type="entry name" value="Amidase_fungi"/>
    <property type="match status" value="1"/>
</dbReference>
<dbReference type="InterPro" id="IPR036928">
    <property type="entry name" value="AS_sf"/>
</dbReference>
<sequence length="488" mass="51467">MTAMSPLDSASELAAAIRAGDLSATDVVRAYLDRIDRLNPTINALVTVDVDGALSRARQADAALAAGDLWGPLHGVPFTVKDSFETAGIRTTSSYRPLADHIPDRDATAVERLRQAGAIVLGKTNMPELERDVQSMSPLFGTARNPWDLARTPGGSTGGGAAAVSAGLTALELGSDTAGSVRIPAHYTGVYALKPTEHRVSLAGKIPPRTDRPRGMRHLSVAGVIARSVDDLVLWLTITEGLDPRDPDTAPPAPPNPRSRPAVSRLALIESFPGVPVDVATRAALAALADRLSSSGVTVERVAPDIDWTEALVTYAEMWGAECGLGLPGAVRTLAPVAALVTPRREIVARAIVRGMRFDMSGYAAALTRRDTLIRTFDAFLSRYDALLLPVTSGPAFTHRRPGLLRQPDPIEVDGQSVPYDLATLGYTAPLNALGNPVVVMPLPRPAGSLPIGVQVVGRRWDDHHLLAVASALSATTGPFVPPAMARA</sequence>
<dbReference type="InterPro" id="IPR052739">
    <property type="entry name" value="FAAH2"/>
</dbReference>
<evidence type="ECO:0000313" key="2">
    <source>
        <dbReference type="EMBL" id="SCF45887.1"/>
    </source>
</evidence>
<dbReference type="GO" id="GO:0012505">
    <property type="term" value="C:endomembrane system"/>
    <property type="evidence" value="ECO:0007669"/>
    <property type="project" value="TreeGrafter"/>
</dbReference>
<dbReference type="Gene3D" id="3.90.1300.10">
    <property type="entry name" value="Amidase signature (AS) domain"/>
    <property type="match status" value="1"/>
</dbReference>
<dbReference type="AlphaFoldDB" id="A0A1C5AKZ7"/>
<dbReference type="PANTHER" id="PTHR43372">
    <property type="entry name" value="FATTY-ACID AMIDE HYDROLASE"/>
    <property type="match status" value="1"/>
</dbReference>
<gene>
    <name evidence="2" type="ORF">GA0070564_11252</name>
</gene>
<dbReference type="STRING" id="262898.GA0070564_11252"/>
<dbReference type="Pfam" id="PF01425">
    <property type="entry name" value="Amidase"/>
    <property type="match status" value="1"/>
</dbReference>
<reference evidence="3" key="1">
    <citation type="submission" date="2016-06" db="EMBL/GenBank/DDBJ databases">
        <authorList>
            <person name="Varghese N."/>
            <person name="Submissions Spin"/>
        </authorList>
    </citation>
    <scope>NUCLEOTIDE SEQUENCE [LARGE SCALE GENOMIC DNA]</scope>
    <source>
        <strain evidence="3">DSM 44830</strain>
    </source>
</reference>
<dbReference type="RefSeq" id="WP_091615387.1">
    <property type="nucleotide sequence ID" value="NZ_FMCX01000012.1"/>
</dbReference>
<name>A0A1C5AKZ7_9ACTN</name>
<accession>A0A1C5AKZ7</accession>
<evidence type="ECO:0000313" key="3">
    <source>
        <dbReference type="Proteomes" id="UP000199504"/>
    </source>
</evidence>
<organism evidence="2 3">
    <name type="scientific">Micromonospora mirobrigensis</name>
    <dbReference type="NCBI Taxonomy" id="262898"/>
    <lineage>
        <taxon>Bacteria</taxon>
        <taxon>Bacillati</taxon>
        <taxon>Actinomycetota</taxon>
        <taxon>Actinomycetes</taxon>
        <taxon>Micromonosporales</taxon>
        <taxon>Micromonosporaceae</taxon>
        <taxon>Micromonospora</taxon>
    </lineage>
</organism>
<dbReference type="PANTHER" id="PTHR43372:SF4">
    <property type="entry name" value="FATTY-ACID AMIDE HYDROLASE 2"/>
    <property type="match status" value="1"/>
</dbReference>
<proteinExistence type="predicted"/>
<dbReference type="EMBL" id="FMCX01000012">
    <property type="protein sequence ID" value="SCF45887.1"/>
    <property type="molecule type" value="Genomic_DNA"/>
</dbReference>
<dbReference type="InterPro" id="IPR023631">
    <property type="entry name" value="Amidase_dom"/>
</dbReference>
<dbReference type="OrthoDB" id="182039at2"/>
<protein>
    <submittedName>
        <fullName evidence="2">Amidase</fullName>
    </submittedName>
</protein>